<feature type="compositionally biased region" description="Basic and acidic residues" evidence="1">
    <location>
        <begin position="155"/>
        <end position="174"/>
    </location>
</feature>
<evidence type="ECO:0000313" key="3">
    <source>
        <dbReference type="Proteomes" id="UP000622707"/>
    </source>
</evidence>
<evidence type="ECO:0000313" key="2">
    <source>
        <dbReference type="EMBL" id="MBL0427745.1"/>
    </source>
</evidence>
<dbReference type="Proteomes" id="UP000622707">
    <property type="component" value="Unassembled WGS sequence"/>
</dbReference>
<gene>
    <name evidence="2" type="ORF">JI746_21745</name>
</gene>
<feature type="region of interest" description="Disordered" evidence="1">
    <location>
        <begin position="148"/>
        <end position="174"/>
    </location>
</feature>
<accession>A0ABS1JTY5</accession>
<dbReference type="EMBL" id="JAEQND010000013">
    <property type="protein sequence ID" value="MBL0427745.1"/>
    <property type="molecule type" value="Genomic_DNA"/>
</dbReference>
<sequence>MSLRKLAQFDFYGMYSNEPGMGRMPPREQWLILNQVWPEVSEGSRGNAVMAPEDAERLEKLFLMFGVPMKVAENSLEIVGRAYDVFALALEPWVGNKFRYWDSFDRFAHDWPEDWRKYIEAVAREDHAEARQWAVKLQPLSPDCVFPPGVPTPADFKRDAERWKAEEEAKKRSP</sequence>
<comment type="caution">
    <text evidence="2">The sequence shown here is derived from an EMBL/GenBank/DDBJ whole genome shotgun (WGS) entry which is preliminary data.</text>
</comment>
<reference evidence="2 3" key="1">
    <citation type="journal article" date="2017" name="Int. J. Syst. Evol. Microbiol.">
        <title>Ramlibacter alkalitolerans sp. nov., alkali-tolerant bacterium isolated from soil of ginseng.</title>
        <authorList>
            <person name="Lee D.H."/>
            <person name="Cha C.J."/>
        </authorList>
    </citation>
    <scope>NUCLEOTIDE SEQUENCE [LARGE SCALE GENOMIC DNA]</scope>
    <source>
        <strain evidence="2 3">KACC 19305</strain>
    </source>
</reference>
<name>A0ABS1JTY5_9BURK</name>
<dbReference type="RefSeq" id="WP_201692378.1">
    <property type="nucleotide sequence ID" value="NZ_JAEQND010000013.1"/>
</dbReference>
<proteinExistence type="predicted"/>
<keyword evidence="3" id="KW-1185">Reference proteome</keyword>
<evidence type="ECO:0000256" key="1">
    <source>
        <dbReference type="SAM" id="MobiDB-lite"/>
    </source>
</evidence>
<protein>
    <submittedName>
        <fullName evidence="2">Uncharacterized protein</fullName>
    </submittedName>
</protein>
<organism evidence="2 3">
    <name type="scientific">Ramlibacter alkalitolerans</name>
    <dbReference type="NCBI Taxonomy" id="2039631"/>
    <lineage>
        <taxon>Bacteria</taxon>
        <taxon>Pseudomonadati</taxon>
        <taxon>Pseudomonadota</taxon>
        <taxon>Betaproteobacteria</taxon>
        <taxon>Burkholderiales</taxon>
        <taxon>Comamonadaceae</taxon>
        <taxon>Ramlibacter</taxon>
    </lineage>
</organism>